<evidence type="ECO:0000313" key="2">
    <source>
        <dbReference type="Proteomes" id="UP000800035"/>
    </source>
</evidence>
<dbReference type="AlphaFoldDB" id="A0A6A5UDC1"/>
<organism evidence="1 2">
    <name type="scientific">Byssothecium circinans</name>
    <dbReference type="NCBI Taxonomy" id="147558"/>
    <lineage>
        <taxon>Eukaryota</taxon>
        <taxon>Fungi</taxon>
        <taxon>Dikarya</taxon>
        <taxon>Ascomycota</taxon>
        <taxon>Pezizomycotina</taxon>
        <taxon>Dothideomycetes</taxon>
        <taxon>Pleosporomycetidae</taxon>
        <taxon>Pleosporales</taxon>
        <taxon>Massarineae</taxon>
        <taxon>Massarinaceae</taxon>
        <taxon>Byssothecium</taxon>
    </lineage>
</organism>
<proteinExistence type="predicted"/>
<gene>
    <name evidence="1" type="ORF">CC80DRAFT_461335</name>
</gene>
<accession>A0A6A5UDC1</accession>
<evidence type="ECO:0000313" key="1">
    <source>
        <dbReference type="EMBL" id="KAF1962911.1"/>
    </source>
</evidence>
<dbReference type="EMBL" id="ML976978">
    <property type="protein sequence ID" value="KAF1962911.1"/>
    <property type="molecule type" value="Genomic_DNA"/>
</dbReference>
<keyword evidence="2" id="KW-1185">Reference proteome</keyword>
<reference evidence="1" key="1">
    <citation type="journal article" date="2020" name="Stud. Mycol.">
        <title>101 Dothideomycetes genomes: a test case for predicting lifestyles and emergence of pathogens.</title>
        <authorList>
            <person name="Haridas S."/>
            <person name="Albert R."/>
            <person name="Binder M."/>
            <person name="Bloem J."/>
            <person name="Labutti K."/>
            <person name="Salamov A."/>
            <person name="Andreopoulos B."/>
            <person name="Baker S."/>
            <person name="Barry K."/>
            <person name="Bills G."/>
            <person name="Bluhm B."/>
            <person name="Cannon C."/>
            <person name="Castanera R."/>
            <person name="Culley D."/>
            <person name="Daum C."/>
            <person name="Ezra D."/>
            <person name="Gonzalez J."/>
            <person name="Henrissat B."/>
            <person name="Kuo A."/>
            <person name="Liang C."/>
            <person name="Lipzen A."/>
            <person name="Lutzoni F."/>
            <person name="Magnuson J."/>
            <person name="Mondo S."/>
            <person name="Nolan M."/>
            <person name="Ohm R."/>
            <person name="Pangilinan J."/>
            <person name="Park H.-J."/>
            <person name="Ramirez L."/>
            <person name="Alfaro M."/>
            <person name="Sun H."/>
            <person name="Tritt A."/>
            <person name="Yoshinaga Y."/>
            <person name="Zwiers L.-H."/>
            <person name="Turgeon B."/>
            <person name="Goodwin S."/>
            <person name="Spatafora J."/>
            <person name="Crous P."/>
            <person name="Grigoriev I."/>
        </authorList>
    </citation>
    <scope>NUCLEOTIDE SEQUENCE</scope>
    <source>
        <strain evidence="1">CBS 675.92</strain>
    </source>
</reference>
<dbReference type="Proteomes" id="UP000800035">
    <property type="component" value="Unassembled WGS sequence"/>
</dbReference>
<name>A0A6A5UDC1_9PLEO</name>
<dbReference type="OrthoDB" id="66964at2759"/>
<protein>
    <submittedName>
        <fullName evidence="1">Uncharacterized protein</fullName>
    </submittedName>
</protein>
<sequence>MLPPVDPGVLQRNPNFEVLYKDLCARKLNPEGSTKDVKKQRIHDEIRNNLTQSLTTHHQTTTLLTTLTTLPQKSPTLPQALHAPIDLLTAQISAPISPQDREILAADTATFFSNIDIIASALSTHLVTIATLLCKIADPVTPPAIDSLRLRAERLRDAATQILPREISEEKVCLANMMFDFLTLHREVLTTSISIIEQTQHGSLARHTKAKAEALHARATVLGLQARIHSLVHPPPAAFLAALKKFKESQGSSEARLRDREALARRALELYEKAGAKGMADLARRKEWVLGEKGRIEEEIGGLERGG</sequence>